<comment type="caution">
    <text evidence="6">The sequence shown here is derived from an EMBL/GenBank/DDBJ whole genome shotgun (WGS) entry which is preliminary data.</text>
</comment>
<keyword evidence="3" id="KW-0713">Self-incompatibility</keyword>
<comment type="subcellular location">
    <subcellularLocation>
        <location evidence="1">Secreted</location>
    </subcellularLocation>
</comment>
<evidence type="ECO:0000256" key="4">
    <source>
        <dbReference type="ARBA" id="ARBA00022525"/>
    </source>
</evidence>
<evidence type="ECO:0000256" key="1">
    <source>
        <dbReference type="ARBA" id="ARBA00004613"/>
    </source>
</evidence>
<sequence length="149" mass="17159">MVSSFNHKYLGPLKLFLVLVALFGCSPICGKTHLFLRNEIRNNVTLSISCQNRDHDLGAHILGYKQEVEWILSIFKFYRIWCSASWMDNGVLIQGGFHVLDEKVESCPYMYDICIRAAKSDGVWAYNEDGVPHMIYRWPGKALEEEIKV</sequence>
<dbReference type="GO" id="GO:0060320">
    <property type="term" value="P:rejection of self pollen"/>
    <property type="evidence" value="ECO:0007669"/>
    <property type="project" value="UniProtKB-KW"/>
</dbReference>
<keyword evidence="7" id="KW-1185">Reference proteome</keyword>
<dbReference type="Pfam" id="PF05938">
    <property type="entry name" value="Self-incomp_S1"/>
    <property type="match status" value="1"/>
</dbReference>
<evidence type="ECO:0000256" key="2">
    <source>
        <dbReference type="ARBA" id="ARBA00005581"/>
    </source>
</evidence>
<dbReference type="OrthoDB" id="1938697at2759"/>
<organism evidence="6 7">
    <name type="scientific">Thalictrum thalictroides</name>
    <name type="common">Rue-anemone</name>
    <name type="synonym">Anemone thalictroides</name>
    <dbReference type="NCBI Taxonomy" id="46969"/>
    <lineage>
        <taxon>Eukaryota</taxon>
        <taxon>Viridiplantae</taxon>
        <taxon>Streptophyta</taxon>
        <taxon>Embryophyta</taxon>
        <taxon>Tracheophyta</taxon>
        <taxon>Spermatophyta</taxon>
        <taxon>Magnoliopsida</taxon>
        <taxon>Ranunculales</taxon>
        <taxon>Ranunculaceae</taxon>
        <taxon>Thalictroideae</taxon>
        <taxon>Thalictrum</taxon>
    </lineage>
</organism>
<evidence type="ECO:0000313" key="7">
    <source>
        <dbReference type="Proteomes" id="UP000554482"/>
    </source>
</evidence>
<dbReference type="InterPro" id="IPR010264">
    <property type="entry name" value="Self-incomp_S1"/>
</dbReference>
<reference evidence="6 7" key="1">
    <citation type="submission" date="2020-06" db="EMBL/GenBank/DDBJ databases">
        <title>Transcriptomic and genomic resources for Thalictrum thalictroides and T. hernandezii: Facilitating candidate gene discovery in an emerging model plant lineage.</title>
        <authorList>
            <person name="Arias T."/>
            <person name="Riano-Pachon D.M."/>
            <person name="Di Stilio V.S."/>
        </authorList>
    </citation>
    <scope>NUCLEOTIDE SEQUENCE [LARGE SCALE GENOMIC DNA]</scope>
    <source>
        <strain evidence="7">cv. WT478/WT964</strain>
        <tissue evidence="6">Leaves</tissue>
    </source>
</reference>
<dbReference type="AlphaFoldDB" id="A0A7J6V502"/>
<name>A0A7J6V502_THATH</name>
<gene>
    <name evidence="6" type="ORF">FRX31_030665</name>
</gene>
<accession>A0A7J6V502</accession>
<dbReference type="EMBL" id="JABWDY010038395">
    <property type="protein sequence ID" value="KAF5179748.1"/>
    <property type="molecule type" value="Genomic_DNA"/>
</dbReference>
<proteinExistence type="inferred from homology"/>
<evidence type="ECO:0000256" key="5">
    <source>
        <dbReference type="ARBA" id="ARBA00022729"/>
    </source>
</evidence>
<keyword evidence="5" id="KW-0732">Signal</keyword>
<evidence type="ECO:0008006" key="8">
    <source>
        <dbReference type="Google" id="ProtNLM"/>
    </source>
</evidence>
<comment type="similarity">
    <text evidence="2">Belongs to the plant self-incompatibility (S1) protein family.</text>
</comment>
<evidence type="ECO:0000256" key="3">
    <source>
        <dbReference type="ARBA" id="ARBA00022471"/>
    </source>
</evidence>
<dbReference type="GO" id="GO:0005576">
    <property type="term" value="C:extracellular region"/>
    <property type="evidence" value="ECO:0007669"/>
    <property type="project" value="UniProtKB-SubCell"/>
</dbReference>
<dbReference type="Proteomes" id="UP000554482">
    <property type="component" value="Unassembled WGS sequence"/>
</dbReference>
<evidence type="ECO:0000313" key="6">
    <source>
        <dbReference type="EMBL" id="KAF5179748.1"/>
    </source>
</evidence>
<protein>
    <recommendedName>
        <fullName evidence="8">S-protein homolog</fullName>
    </recommendedName>
</protein>
<keyword evidence="4" id="KW-0964">Secreted</keyword>